<accession>A0A8J5WP23</accession>
<name>A0A8J5WP23_ZIZPA</name>
<protein>
    <submittedName>
        <fullName evidence="2">Uncharacterized protein</fullName>
    </submittedName>
</protein>
<feature type="region of interest" description="Disordered" evidence="1">
    <location>
        <begin position="97"/>
        <end position="124"/>
    </location>
</feature>
<dbReference type="EMBL" id="JAAALK010000080">
    <property type="protein sequence ID" value="KAG8092527.1"/>
    <property type="molecule type" value="Genomic_DNA"/>
</dbReference>
<dbReference type="Proteomes" id="UP000729402">
    <property type="component" value="Unassembled WGS sequence"/>
</dbReference>
<comment type="caution">
    <text evidence="2">The sequence shown here is derived from an EMBL/GenBank/DDBJ whole genome shotgun (WGS) entry which is preliminary data.</text>
</comment>
<sequence>MCHVGLVRPLVGRTSHVITLASLLPRHACPGRTRAMPTPVPDRLPPPRRSRRVRSHLLNSLLASHDRPLVPARLAPSPPMPAAPSTIHVACGDRRVREARGRDARGPVGAGGEGARRAGTRGIL</sequence>
<proteinExistence type="predicted"/>
<dbReference type="AlphaFoldDB" id="A0A8J5WP23"/>
<reference evidence="2" key="2">
    <citation type="submission" date="2021-02" db="EMBL/GenBank/DDBJ databases">
        <authorList>
            <person name="Kimball J.A."/>
            <person name="Haas M.W."/>
            <person name="Macchietto M."/>
            <person name="Kono T."/>
            <person name="Duquette J."/>
            <person name="Shao M."/>
        </authorList>
    </citation>
    <scope>NUCLEOTIDE SEQUENCE</scope>
    <source>
        <tissue evidence="2">Fresh leaf tissue</tissue>
    </source>
</reference>
<evidence type="ECO:0000313" key="2">
    <source>
        <dbReference type="EMBL" id="KAG8092527.1"/>
    </source>
</evidence>
<keyword evidence="3" id="KW-1185">Reference proteome</keyword>
<evidence type="ECO:0000256" key="1">
    <source>
        <dbReference type="SAM" id="MobiDB-lite"/>
    </source>
</evidence>
<organism evidence="2 3">
    <name type="scientific">Zizania palustris</name>
    <name type="common">Northern wild rice</name>
    <dbReference type="NCBI Taxonomy" id="103762"/>
    <lineage>
        <taxon>Eukaryota</taxon>
        <taxon>Viridiplantae</taxon>
        <taxon>Streptophyta</taxon>
        <taxon>Embryophyta</taxon>
        <taxon>Tracheophyta</taxon>
        <taxon>Spermatophyta</taxon>
        <taxon>Magnoliopsida</taxon>
        <taxon>Liliopsida</taxon>
        <taxon>Poales</taxon>
        <taxon>Poaceae</taxon>
        <taxon>BOP clade</taxon>
        <taxon>Oryzoideae</taxon>
        <taxon>Oryzeae</taxon>
        <taxon>Zizaniinae</taxon>
        <taxon>Zizania</taxon>
    </lineage>
</organism>
<feature type="region of interest" description="Disordered" evidence="1">
    <location>
        <begin position="29"/>
        <end position="50"/>
    </location>
</feature>
<reference evidence="2" key="1">
    <citation type="journal article" date="2021" name="bioRxiv">
        <title>Whole Genome Assembly and Annotation of Northern Wild Rice, Zizania palustris L., Supports a Whole Genome Duplication in the Zizania Genus.</title>
        <authorList>
            <person name="Haas M."/>
            <person name="Kono T."/>
            <person name="Macchietto M."/>
            <person name="Millas R."/>
            <person name="McGilp L."/>
            <person name="Shao M."/>
            <person name="Duquette J."/>
            <person name="Hirsch C.N."/>
            <person name="Kimball J."/>
        </authorList>
    </citation>
    <scope>NUCLEOTIDE SEQUENCE</scope>
    <source>
        <tissue evidence="2">Fresh leaf tissue</tissue>
    </source>
</reference>
<gene>
    <name evidence="2" type="ORF">GUJ93_ZPchr0012g21114</name>
</gene>
<evidence type="ECO:0000313" key="3">
    <source>
        <dbReference type="Proteomes" id="UP000729402"/>
    </source>
</evidence>